<feature type="domain" description="Protein phosphatase 1 regulatory subunit 15A/B C-terminal" evidence="4">
    <location>
        <begin position="585"/>
        <end position="807"/>
    </location>
</feature>
<proteinExistence type="inferred from homology"/>
<feature type="compositionally biased region" description="Low complexity" evidence="2">
    <location>
        <begin position="436"/>
        <end position="450"/>
    </location>
</feature>
<evidence type="ECO:0008006" key="7">
    <source>
        <dbReference type="Google" id="ProtNLM"/>
    </source>
</evidence>
<feature type="region of interest" description="Disordered" evidence="2">
    <location>
        <begin position="1"/>
        <end position="27"/>
    </location>
</feature>
<protein>
    <recommendedName>
        <fullName evidence="7">Protein phosphatase 1 regulatory subunit 15B</fullName>
    </recommendedName>
</protein>
<dbReference type="GO" id="GO:0051246">
    <property type="term" value="P:regulation of protein metabolic process"/>
    <property type="evidence" value="ECO:0007669"/>
    <property type="project" value="UniProtKB-ARBA"/>
</dbReference>
<organism evidence="5 6">
    <name type="scientific">Pleurodeles waltl</name>
    <name type="common">Iberian ribbed newt</name>
    <dbReference type="NCBI Taxonomy" id="8319"/>
    <lineage>
        <taxon>Eukaryota</taxon>
        <taxon>Metazoa</taxon>
        <taxon>Chordata</taxon>
        <taxon>Craniata</taxon>
        <taxon>Vertebrata</taxon>
        <taxon>Euteleostomi</taxon>
        <taxon>Amphibia</taxon>
        <taxon>Batrachia</taxon>
        <taxon>Caudata</taxon>
        <taxon>Salamandroidea</taxon>
        <taxon>Salamandridae</taxon>
        <taxon>Pleurodelinae</taxon>
        <taxon>Pleurodeles</taxon>
    </lineage>
</organism>
<feature type="compositionally biased region" description="Low complexity" evidence="2">
    <location>
        <begin position="639"/>
        <end position="651"/>
    </location>
</feature>
<dbReference type="Pfam" id="PF10488">
    <property type="entry name" value="PP1c_bdg"/>
    <property type="match status" value="1"/>
</dbReference>
<feature type="domain" description="Protein phosphatase 1 regulatory subunit 15B N-terminal" evidence="3">
    <location>
        <begin position="391"/>
        <end position="436"/>
    </location>
</feature>
<dbReference type="PANTHER" id="PTHR16489:SF11">
    <property type="entry name" value="PROTEIN PHOSPHATASE 1 REGULATORY SUBUNIT 15B"/>
    <property type="match status" value="1"/>
</dbReference>
<feature type="compositionally biased region" description="Polar residues" evidence="2">
    <location>
        <begin position="471"/>
        <end position="500"/>
    </location>
</feature>
<feature type="region of interest" description="Disordered" evidence="2">
    <location>
        <begin position="436"/>
        <end position="507"/>
    </location>
</feature>
<dbReference type="EMBL" id="JANPWB010000010">
    <property type="protein sequence ID" value="KAJ1138081.1"/>
    <property type="molecule type" value="Genomic_DNA"/>
</dbReference>
<feature type="region of interest" description="Disordered" evidence="2">
    <location>
        <begin position="242"/>
        <end position="296"/>
    </location>
</feature>
<evidence type="ECO:0000259" key="3">
    <source>
        <dbReference type="Pfam" id="PF10472"/>
    </source>
</evidence>
<dbReference type="InterPro" id="IPR051254">
    <property type="entry name" value="PPP1R15"/>
</dbReference>
<evidence type="ECO:0000259" key="4">
    <source>
        <dbReference type="Pfam" id="PF10488"/>
    </source>
</evidence>
<dbReference type="Pfam" id="PF10472">
    <property type="entry name" value="CReP_N"/>
    <property type="match status" value="1"/>
</dbReference>
<evidence type="ECO:0000313" key="5">
    <source>
        <dbReference type="EMBL" id="KAJ1138081.1"/>
    </source>
</evidence>
<dbReference type="GO" id="GO:0019888">
    <property type="term" value="F:protein phosphatase regulator activity"/>
    <property type="evidence" value="ECO:0007669"/>
    <property type="project" value="TreeGrafter"/>
</dbReference>
<feature type="compositionally biased region" description="Acidic residues" evidence="2">
    <location>
        <begin position="652"/>
        <end position="665"/>
    </location>
</feature>
<evidence type="ECO:0000256" key="1">
    <source>
        <dbReference type="ARBA" id="ARBA00010161"/>
    </source>
</evidence>
<gene>
    <name evidence="5" type="ORF">NDU88_004472</name>
</gene>
<dbReference type="AlphaFoldDB" id="A0AAV7QC21"/>
<dbReference type="GO" id="GO:0005783">
    <property type="term" value="C:endoplasmic reticulum"/>
    <property type="evidence" value="ECO:0007669"/>
    <property type="project" value="TreeGrafter"/>
</dbReference>
<feature type="region of interest" description="Disordered" evidence="2">
    <location>
        <begin position="553"/>
        <end position="586"/>
    </location>
</feature>
<feature type="region of interest" description="Disordered" evidence="2">
    <location>
        <begin position="359"/>
        <end position="385"/>
    </location>
</feature>
<name>A0AAV7QC21_PLEWA</name>
<comment type="caution">
    <text evidence="5">The sequence shown here is derived from an EMBL/GenBank/DDBJ whole genome shotgun (WGS) entry which is preliminary data.</text>
</comment>
<accession>A0AAV7QC21</accession>
<feature type="compositionally biased region" description="Acidic residues" evidence="2">
    <location>
        <begin position="564"/>
        <end position="575"/>
    </location>
</feature>
<dbReference type="Proteomes" id="UP001066276">
    <property type="component" value="Chromosome 6"/>
</dbReference>
<evidence type="ECO:0000313" key="6">
    <source>
        <dbReference type="Proteomes" id="UP001066276"/>
    </source>
</evidence>
<feature type="region of interest" description="Disordered" evidence="2">
    <location>
        <begin position="614"/>
        <end position="665"/>
    </location>
</feature>
<dbReference type="InterPro" id="IPR019512">
    <property type="entry name" value="Prot_Pase1_reg-su15B_N"/>
</dbReference>
<dbReference type="GO" id="GO:0000164">
    <property type="term" value="C:protein phosphatase type 1 complex"/>
    <property type="evidence" value="ECO:0007669"/>
    <property type="project" value="TreeGrafter"/>
</dbReference>
<sequence length="817" mass="89726">MPRFQASGCEACLQGRPPRGDGMDGLSTSSRRPGAWIRSLARLVRPLPALLLRLLLGLPARWLQLVALVWGALLGRDRLLLHAEEEENEWQEMLHALGGEGLHPQGLYLGTDPLLWESTGKCMSSDVLEGLSPDLLAQIPTELLEGLPAELMHHHLKMIGADEGPLQMQTFPGFRLVSCMLGAHWADYQACGKDTGAFTMPYSQEEECKEPSCGKHSPWQSPDRELHTSIFKLGSKTAKKWAEPTEFVSRTTELPKPSSKSSESTDCVNKRTQPHRPARQWTESPMTANKKTEPTESICRETNPLTYANLKAEPTMTAWEQRLEIARDKLQPNTGISEISGTGPPVLLTELLRSGSDHVPQSLVAPSETPDQAATEGPGSLTSDCDATTLAIPELQLIRTKRLDFLQQLSKSDLLPSPDQDHGYCSLEENLLVQQHASAHVSSDASLSSQHQDHDTPTCTKPHPCHGQDNRAPSSCEASQACQHQGSNTSREGSKWQSLGDTRESLKESGQLYTRVASDHDGDGIDSDIEEDLPVPVRPVCSNKLIDYILGADSGAEDSSNSDADWDEEEGDDGFGSEGSLSVPEDSGDLYLWKSFSSQDPYNPQNFTASIETAQRGKEEPVAEGSDLSDSSDSEESSWGESSPGSACSSSEGEDSESECSADEEENLKLWNSFNNSDDPYNPLHFKASFQTVPNTKPVGCTYKGFKLGTIGAHSCGLLPPQVQPNEISGVGLGNPVNSDPSCGGSRKTTLKKVTFLDEVTEHYVGNEDRKGPWEEYARDRCRFQKRIQETECAIGHCFSPQHRMQRWYRIQKEHCS</sequence>
<feature type="compositionally biased region" description="Low complexity" evidence="2">
    <location>
        <begin position="251"/>
        <end position="264"/>
    </location>
</feature>
<dbReference type="PANTHER" id="PTHR16489">
    <property type="entry name" value="GH11727P"/>
    <property type="match status" value="1"/>
</dbReference>
<evidence type="ECO:0000256" key="2">
    <source>
        <dbReference type="SAM" id="MobiDB-lite"/>
    </source>
</evidence>
<dbReference type="InterPro" id="IPR019523">
    <property type="entry name" value="Prot_Pase1_reg-su15A/B_C"/>
</dbReference>
<reference evidence="5" key="1">
    <citation type="journal article" date="2022" name="bioRxiv">
        <title>Sequencing and chromosome-scale assembly of the giantPleurodeles waltlgenome.</title>
        <authorList>
            <person name="Brown T."/>
            <person name="Elewa A."/>
            <person name="Iarovenko S."/>
            <person name="Subramanian E."/>
            <person name="Araus A.J."/>
            <person name="Petzold A."/>
            <person name="Susuki M."/>
            <person name="Suzuki K.-i.T."/>
            <person name="Hayashi T."/>
            <person name="Toyoda A."/>
            <person name="Oliveira C."/>
            <person name="Osipova E."/>
            <person name="Leigh N.D."/>
            <person name="Simon A."/>
            <person name="Yun M.H."/>
        </authorList>
    </citation>
    <scope>NUCLEOTIDE SEQUENCE</scope>
    <source>
        <strain evidence="5">20211129_DDA</strain>
        <tissue evidence="5">Liver</tissue>
    </source>
</reference>
<dbReference type="GO" id="GO:0034976">
    <property type="term" value="P:response to endoplasmic reticulum stress"/>
    <property type="evidence" value="ECO:0007669"/>
    <property type="project" value="TreeGrafter"/>
</dbReference>
<comment type="similarity">
    <text evidence="1">Belongs to the PPP1R15 family.</text>
</comment>
<keyword evidence="6" id="KW-1185">Reference proteome</keyword>